<keyword evidence="3" id="KW-1185">Reference proteome</keyword>
<dbReference type="Proteomes" id="UP000299102">
    <property type="component" value="Unassembled WGS sequence"/>
</dbReference>
<keyword evidence="1" id="KW-0472">Membrane</keyword>
<reference evidence="2 3" key="1">
    <citation type="journal article" date="2019" name="Commun. Biol.">
        <title>The bagworm genome reveals a unique fibroin gene that provides high tensile strength.</title>
        <authorList>
            <person name="Kono N."/>
            <person name="Nakamura H."/>
            <person name="Ohtoshi R."/>
            <person name="Tomita M."/>
            <person name="Numata K."/>
            <person name="Arakawa K."/>
        </authorList>
    </citation>
    <scope>NUCLEOTIDE SEQUENCE [LARGE SCALE GENOMIC DNA]</scope>
</reference>
<accession>A0A4C1ULU3</accession>
<proteinExistence type="predicted"/>
<protein>
    <submittedName>
        <fullName evidence="2">Uncharacterized protein</fullName>
    </submittedName>
</protein>
<feature type="transmembrane region" description="Helical" evidence="1">
    <location>
        <begin position="21"/>
        <end position="40"/>
    </location>
</feature>
<keyword evidence="1" id="KW-1133">Transmembrane helix</keyword>
<evidence type="ECO:0000313" key="2">
    <source>
        <dbReference type="EMBL" id="GBP27140.1"/>
    </source>
</evidence>
<organism evidence="2 3">
    <name type="scientific">Eumeta variegata</name>
    <name type="common">Bagworm moth</name>
    <name type="synonym">Eumeta japonica</name>
    <dbReference type="NCBI Taxonomy" id="151549"/>
    <lineage>
        <taxon>Eukaryota</taxon>
        <taxon>Metazoa</taxon>
        <taxon>Ecdysozoa</taxon>
        <taxon>Arthropoda</taxon>
        <taxon>Hexapoda</taxon>
        <taxon>Insecta</taxon>
        <taxon>Pterygota</taxon>
        <taxon>Neoptera</taxon>
        <taxon>Endopterygota</taxon>
        <taxon>Lepidoptera</taxon>
        <taxon>Glossata</taxon>
        <taxon>Ditrysia</taxon>
        <taxon>Tineoidea</taxon>
        <taxon>Psychidae</taxon>
        <taxon>Oiketicinae</taxon>
        <taxon>Eumeta</taxon>
    </lineage>
</organism>
<evidence type="ECO:0000313" key="3">
    <source>
        <dbReference type="Proteomes" id="UP000299102"/>
    </source>
</evidence>
<gene>
    <name evidence="2" type="ORF">EVAR_15913_1</name>
</gene>
<keyword evidence="1" id="KW-0812">Transmembrane</keyword>
<evidence type="ECO:0000256" key="1">
    <source>
        <dbReference type="SAM" id="Phobius"/>
    </source>
</evidence>
<name>A0A4C1ULU3_EUMVA</name>
<dbReference type="AlphaFoldDB" id="A0A4C1ULU3"/>
<dbReference type="EMBL" id="BGZK01000190">
    <property type="protein sequence ID" value="GBP27140.1"/>
    <property type="molecule type" value="Genomic_DNA"/>
</dbReference>
<comment type="caution">
    <text evidence="2">The sequence shown here is derived from an EMBL/GenBank/DDBJ whole genome shotgun (WGS) entry which is preliminary data.</text>
</comment>
<sequence length="99" mass="11374">MITRTRDVGRRHLPFISSTSFEPVTTHIMILALGIIYEYFNMGGVCERTKLYRSETVYECCNAQVQRLPTLPPSPRVPIFRRCDASVTNFTAAEFHALY</sequence>